<evidence type="ECO:0000313" key="1">
    <source>
        <dbReference type="EMBL" id="NTY58728.1"/>
    </source>
</evidence>
<accession>A0ABX2JQ79</accession>
<evidence type="ECO:0000313" key="2">
    <source>
        <dbReference type="Proteomes" id="UP000708347"/>
    </source>
</evidence>
<organism evidence="1 2">
    <name type="scientific">Mycolicibacterium sphagni</name>
    <dbReference type="NCBI Taxonomy" id="1786"/>
    <lineage>
        <taxon>Bacteria</taxon>
        <taxon>Bacillati</taxon>
        <taxon>Actinomycetota</taxon>
        <taxon>Actinomycetes</taxon>
        <taxon>Mycobacteriales</taxon>
        <taxon>Mycobacteriaceae</taxon>
        <taxon>Mycolicibacterium</taxon>
    </lineage>
</organism>
<gene>
    <name evidence="1" type="ORF">FEG63_04060</name>
</gene>
<comment type="caution">
    <text evidence="1">The sequence shown here is derived from an EMBL/GenBank/DDBJ whole genome shotgun (WGS) entry which is preliminary data.</text>
</comment>
<dbReference type="Proteomes" id="UP000708347">
    <property type="component" value="Unassembled WGS sequence"/>
</dbReference>
<dbReference type="EMBL" id="VBSB01000003">
    <property type="protein sequence ID" value="NTY58728.1"/>
    <property type="molecule type" value="Genomic_DNA"/>
</dbReference>
<name>A0ABX2JQ79_9MYCO</name>
<dbReference type="RefSeq" id="WP_174396671.1">
    <property type="nucleotide sequence ID" value="NZ_VBSB01000003.1"/>
</dbReference>
<reference evidence="1 2" key="1">
    <citation type="submission" date="2019-05" db="EMBL/GenBank/DDBJ databases">
        <title>Mycolicibacterium sphagni ENV482 genome assembly.</title>
        <authorList>
            <person name="Chen W."/>
            <person name="Faulkner N.W."/>
            <person name="Hyman M.R."/>
        </authorList>
    </citation>
    <scope>NUCLEOTIDE SEQUENCE [LARGE SCALE GENOMIC DNA]</scope>
    <source>
        <strain evidence="1 2">ENV482</strain>
    </source>
</reference>
<protein>
    <submittedName>
        <fullName evidence="1">Uncharacterized protein</fullName>
    </submittedName>
</protein>
<proteinExistence type="predicted"/>
<keyword evidence="2" id="KW-1185">Reference proteome</keyword>
<sequence length="91" mass="9989">MTDKQRRPTDADYAEMAKDYAENPPTVEEVLSVEVDPAFVIGDDATIEDADLDQREITYQGKRLTEADVLKLDEEIATGQSGVESDPTPSA</sequence>